<keyword evidence="3" id="KW-1185">Reference proteome</keyword>
<evidence type="ECO:0008006" key="4">
    <source>
        <dbReference type="Google" id="ProtNLM"/>
    </source>
</evidence>
<dbReference type="InterPro" id="IPR011852">
    <property type="entry name" value="TRAP_TAXI"/>
</dbReference>
<reference evidence="2" key="1">
    <citation type="journal article" date="2014" name="Int. J. Syst. Evol. Microbiol.">
        <title>Complete genome sequence of Corynebacterium casei LMG S-19264T (=DSM 44701T), isolated from a smear-ripened cheese.</title>
        <authorList>
            <consortium name="US DOE Joint Genome Institute (JGI-PGF)"/>
            <person name="Walter F."/>
            <person name="Albersmeier A."/>
            <person name="Kalinowski J."/>
            <person name="Ruckert C."/>
        </authorList>
    </citation>
    <scope>NUCLEOTIDE SEQUENCE</scope>
    <source>
        <strain evidence="2">CGMCC 1.12919</strain>
    </source>
</reference>
<dbReference type="PANTHER" id="PTHR42941:SF1">
    <property type="entry name" value="SLL1037 PROTEIN"/>
    <property type="match status" value="1"/>
</dbReference>
<dbReference type="EMBL" id="BMGG01000001">
    <property type="protein sequence ID" value="GGC51877.1"/>
    <property type="molecule type" value="Genomic_DNA"/>
</dbReference>
<organism evidence="2 3">
    <name type="scientific">Chelatococcus reniformis</name>
    <dbReference type="NCBI Taxonomy" id="1494448"/>
    <lineage>
        <taxon>Bacteria</taxon>
        <taxon>Pseudomonadati</taxon>
        <taxon>Pseudomonadota</taxon>
        <taxon>Alphaproteobacteria</taxon>
        <taxon>Hyphomicrobiales</taxon>
        <taxon>Chelatococcaceae</taxon>
        <taxon>Chelatococcus</taxon>
    </lineage>
</organism>
<evidence type="ECO:0000256" key="1">
    <source>
        <dbReference type="SAM" id="Phobius"/>
    </source>
</evidence>
<keyword evidence="1" id="KW-0812">Transmembrane</keyword>
<accession>A0A916TY83</accession>
<dbReference type="Proteomes" id="UP000637002">
    <property type="component" value="Unassembled WGS sequence"/>
</dbReference>
<feature type="transmembrane region" description="Helical" evidence="1">
    <location>
        <begin position="319"/>
        <end position="341"/>
    </location>
</feature>
<evidence type="ECO:0000313" key="3">
    <source>
        <dbReference type="Proteomes" id="UP000637002"/>
    </source>
</evidence>
<sequence length="442" mass="47493">MVRGIIASIMLGVAIGSGIIYLGLQPTTLKLAIAAEDKVDRAIFEAAATALKDKRRQVRLAIKLKPTNEDVAVALGAGTADLGVLRSDATTPTGVEAVLILRREAVVLVAPEWAEVGSFTDLADKRVAIVRHGGPAGHNINILRDYYGLAAARAHDAVISFEELEEALAAKRFDAYALVGSPTSGPLSASVRRIANASDGKIVFINIDEAEAISRRGPDAEALRIPEGTFGGRPPLPRKELLTLAAPVRLVARPDLDDQPISELARQLIAMRSVLRRVAPGAESLETPDPDTSQMLVQAGARAFRDGDEQTFLDRYSDYLYLSLFLVGGLGSMVTAVTGRFQRRQRQTVMRVLEEVMLTLDKLPRTPSLAQLDEADLHIADVYRLAMQQAAECNLSADDIAAFSLALSHAQTRIDVLRTRAELAAAQPPRPVAAVRTGPAPI</sequence>
<proteinExistence type="predicted"/>
<dbReference type="SUPFAM" id="SSF53850">
    <property type="entry name" value="Periplasmic binding protein-like II"/>
    <property type="match status" value="1"/>
</dbReference>
<gene>
    <name evidence="2" type="ORF">GCM10010994_08730</name>
</gene>
<dbReference type="Gene3D" id="3.40.190.10">
    <property type="entry name" value="Periplasmic binding protein-like II"/>
    <property type="match status" value="2"/>
</dbReference>
<protein>
    <recommendedName>
        <fullName evidence="4">C4-dicarboxylate ABC transporter substrate-binding protein</fullName>
    </recommendedName>
</protein>
<evidence type="ECO:0000313" key="2">
    <source>
        <dbReference type="EMBL" id="GGC51877.1"/>
    </source>
</evidence>
<dbReference type="AlphaFoldDB" id="A0A916TY83"/>
<feature type="transmembrane region" description="Helical" evidence="1">
    <location>
        <begin position="5"/>
        <end position="24"/>
    </location>
</feature>
<keyword evidence="1" id="KW-1133">Transmembrane helix</keyword>
<dbReference type="Pfam" id="PF16868">
    <property type="entry name" value="NMT1_3"/>
    <property type="match status" value="1"/>
</dbReference>
<name>A0A916TY83_9HYPH</name>
<comment type="caution">
    <text evidence="2">The sequence shown here is derived from an EMBL/GenBank/DDBJ whole genome shotgun (WGS) entry which is preliminary data.</text>
</comment>
<reference evidence="2" key="2">
    <citation type="submission" date="2020-09" db="EMBL/GenBank/DDBJ databases">
        <authorList>
            <person name="Sun Q."/>
            <person name="Zhou Y."/>
        </authorList>
    </citation>
    <scope>NUCLEOTIDE SEQUENCE</scope>
    <source>
        <strain evidence="2">CGMCC 1.12919</strain>
    </source>
</reference>
<keyword evidence="1" id="KW-0472">Membrane</keyword>
<dbReference type="RefSeq" id="WP_188607846.1">
    <property type="nucleotide sequence ID" value="NZ_BMGG01000001.1"/>
</dbReference>
<dbReference type="PANTHER" id="PTHR42941">
    <property type="entry name" value="SLL1037 PROTEIN"/>
    <property type="match status" value="1"/>
</dbReference>